<reference evidence="1 2" key="1">
    <citation type="journal article" date="2016" name="Nat. Commun.">
        <title>Thousands of microbial genomes shed light on interconnected biogeochemical processes in an aquifer system.</title>
        <authorList>
            <person name="Anantharaman K."/>
            <person name="Brown C.T."/>
            <person name="Hug L.A."/>
            <person name="Sharon I."/>
            <person name="Castelle C.J."/>
            <person name="Probst A.J."/>
            <person name="Thomas B.C."/>
            <person name="Singh A."/>
            <person name="Wilkins M.J."/>
            <person name="Karaoz U."/>
            <person name="Brodie E.L."/>
            <person name="Williams K.H."/>
            <person name="Hubbard S.S."/>
            <person name="Banfield J.F."/>
        </authorList>
    </citation>
    <scope>NUCLEOTIDE SEQUENCE [LARGE SCALE GENOMIC DNA]</scope>
</reference>
<accession>A0A1F5TCE2</accession>
<sequence length="71" mass="7600">MGKTKLTLEQAVKACLGQGKQIDNLSMFFSCMAGKGYDMEDTTAALTSLVRQGKARIAATDPMKLTVVLSD</sequence>
<proteinExistence type="predicted"/>
<comment type="caution">
    <text evidence="1">The sequence shown here is derived from an EMBL/GenBank/DDBJ whole genome shotgun (WGS) entry which is preliminary data.</text>
</comment>
<dbReference type="EMBL" id="MFGM01000033">
    <property type="protein sequence ID" value="OGF36579.1"/>
    <property type="molecule type" value="Genomic_DNA"/>
</dbReference>
<evidence type="ECO:0000313" key="1">
    <source>
        <dbReference type="EMBL" id="OGF36579.1"/>
    </source>
</evidence>
<dbReference type="Proteomes" id="UP000178656">
    <property type="component" value="Unassembled WGS sequence"/>
</dbReference>
<evidence type="ECO:0000313" key="2">
    <source>
        <dbReference type="Proteomes" id="UP000178656"/>
    </source>
</evidence>
<name>A0A1F5TCE2_9BACT</name>
<gene>
    <name evidence="1" type="ORF">A2482_02235</name>
</gene>
<dbReference type="AlphaFoldDB" id="A0A1F5TCE2"/>
<organism evidence="1 2">
    <name type="scientific">Candidatus Falkowbacteria bacterium RIFOXYC2_FULL_48_21</name>
    <dbReference type="NCBI Taxonomy" id="1798005"/>
    <lineage>
        <taxon>Bacteria</taxon>
        <taxon>Candidatus Falkowiibacteriota</taxon>
    </lineage>
</organism>
<protein>
    <submittedName>
        <fullName evidence="1">Uncharacterized protein</fullName>
    </submittedName>
</protein>